<evidence type="ECO:0000313" key="2">
    <source>
        <dbReference type="Ensembl" id="ENSAPLP00000016984.1"/>
    </source>
</evidence>
<dbReference type="GeneTree" id="ENSGT00730000111327"/>
<proteinExistence type="predicted"/>
<dbReference type="InterPro" id="IPR017900">
    <property type="entry name" value="4Fe4S_Fe_S_CS"/>
</dbReference>
<accession>A0A493STN9</accession>
<organism evidence="2 3">
    <name type="scientific">Anas platyrhynchos platyrhynchos</name>
    <name type="common">Northern mallard</name>
    <dbReference type="NCBI Taxonomy" id="8840"/>
    <lineage>
        <taxon>Eukaryota</taxon>
        <taxon>Metazoa</taxon>
        <taxon>Chordata</taxon>
        <taxon>Craniata</taxon>
        <taxon>Vertebrata</taxon>
        <taxon>Euteleostomi</taxon>
        <taxon>Archelosauria</taxon>
        <taxon>Archosauria</taxon>
        <taxon>Dinosauria</taxon>
        <taxon>Saurischia</taxon>
        <taxon>Theropoda</taxon>
        <taxon>Coelurosauria</taxon>
        <taxon>Aves</taxon>
        <taxon>Neognathae</taxon>
        <taxon>Galloanserae</taxon>
        <taxon>Anseriformes</taxon>
        <taxon>Anatidae</taxon>
        <taxon>Anatinae</taxon>
        <taxon>Anas</taxon>
    </lineage>
</organism>
<feature type="region of interest" description="Disordered" evidence="1">
    <location>
        <begin position="97"/>
        <end position="125"/>
    </location>
</feature>
<dbReference type="PANTHER" id="PTHR46688:SF1">
    <property type="entry name" value="ADP-RIBOSYLATION FACTOR-LIKE PROTEIN 16"/>
    <property type="match status" value="1"/>
</dbReference>
<gene>
    <name evidence="2" type="primary">ARL16</name>
</gene>
<reference evidence="2" key="2">
    <citation type="submission" date="2025-08" db="UniProtKB">
        <authorList>
            <consortium name="Ensembl"/>
        </authorList>
    </citation>
    <scope>IDENTIFICATION</scope>
</reference>
<keyword evidence="3" id="KW-1185">Reference proteome</keyword>
<dbReference type="PROSITE" id="PS00198">
    <property type="entry name" value="4FE4S_FER_1"/>
    <property type="match status" value="1"/>
</dbReference>
<name>A0A493STN9_ANAPP</name>
<dbReference type="PANTHER" id="PTHR46688">
    <property type="entry name" value="ADP-RIBOSYLATION FACTOR-LIKE PROTEIN 16"/>
    <property type="match status" value="1"/>
</dbReference>
<reference evidence="2" key="3">
    <citation type="submission" date="2025-09" db="UniProtKB">
        <authorList>
            <consortium name="Ensembl"/>
        </authorList>
    </citation>
    <scope>IDENTIFICATION</scope>
</reference>
<sequence length="265" mass="27118">MAAGGRRGGGCLLLGAAGVGKSLLGKRLRQLSARDGAKELGEPPATLPTVGTNLTELPLPPRVTVRELGGCMGPIWPSYYGDCGAVMVRPGPGGARGCPGLPAPPPAPGRPHGAAPSLRSSWSMPPTPRRCPRPACSCWPCCPPRSSLPCPCWCSSTRCKRGRGGRGAPGAPPEGDAPGGRRLCGVAAGLCAPGPAVWVLGGGRTAGRWLTRSPLAAVTCPATCRWWRCSLCSACKTSCPALRSPSRCWRPARATAPGWPTSCSG</sequence>
<dbReference type="Proteomes" id="UP000016666">
    <property type="component" value="Unassembled WGS sequence"/>
</dbReference>
<dbReference type="Ensembl" id="ENSAPLT00000018068.1">
    <property type="protein sequence ID" value="ENSAPLP00000016984.1"/>
    <property type="gene ID" value="ENSAPLG00000025168.1"/>
</dbReference>
<evidence type="ECO:0000313" key="3">
    <source>
        <dbReference type="Proteomes" id="UP000016666"/>
    </source>
</evidence>
<dbReference type="AlphaFoldDB" id="A0A493STN9"/>
<dbReference type="STRING" id="8840.ENSAPLP00000016984"/>
<evidence type="ECO:0000256" key="1">
    <source>
        <dbReference type="SAM" id="MobiDB-lite"/>
    </source>
</evidence>
<protein>
    <submittedName>
        <fullName evidence="2">ADP ribosylation factor like GTPase 16</fullName>
    </submittedName>
</protein>
<reference evidence="3" key="1">
    <citation type="submission" date="2017-10" db="EMBL/GenBank/DDBJ databases">
        <title>A new Pekin duck reference genome.</title>
        <authorList>
            <person name="Hou Z.-C."/>
            <person name="Zhou Z.-K."/>
            <person name="Zhu F."/>
            <person name="Hou S.-S."/>
        </authorList>
    </citation>
    <scope>NUCLEOTIDE SEQUENCE [LARGE SCALE GENOMIC DNA]</scope>
</reference>